<proteinExistence type="predicted"/>
<dbReference type="CDD" id="cd06173">
    <property type="entry name" value="MFS_MefA_like"/>
    <property type="match status" value="1"/>
</dbReference>
<dbReference type="InterPro" id="IPR020846">
    <property type="entry name" value="MFS_dom"/>
</dbReference>
<dbReference type="InterPro" id="IPR011701">
    <property type="entry name" value="MFS"/>
</dbReference>
<dbReference type="GO" id="GO:0022857">
    <property type="term" value="F:transmembrane transporter activity"/>
    <property type="evidence" value="ECO:0007669"/>
    <property type="project" value="InterPro"/>
</dbReference>
<feature type="transmembrane region" description="Helical" evidence="7">
    <location>
        <begin position="257"/>
        <end position="277"/>
    </location>
</feature>
<evidence type="ECO:0000256" key="7">
    <source>
        <dbReference type="SAM" id="Phobius"/>
    </source>
</evidence>
<dbReference type="AlphaFoldDB" id="A0A2S5D1J0"/>
<feature type="transmembrane region" description="Helical" evidence="7">
    <location>
        <begin position="219"/>
        <end position="245"/>
    </location>
</feature>
<dbReference type="RefSeq" id="WP_103976965.1">
    <property type="nucleotide sequence ID" value="NZ_PGLV01000001.1"/>
</dbReference>
<dbReference type="Proteomes" id="UP000237319">
    <property type="component" value="Unassembled WGS sequence"/>
</dbReference>
<dbReference type="PROSITE" id="PS50850">
    <property type="entry name" value="MFS"/>
    <property type="match status" value="1"/>
</dbReference>
<dbReference type="PANTHER" id="PTHR43266:SF2">
    <property type="entry name" value="MAJOR FACILITATOR SUPERFAMILY (MFS) PROFILE DOMAIN-CONTAINING PROTEIN"/>
    <property type="match status" value="1"/>
</dbReference>
<keyword evidence="5 7" id="KW-1133">Transmembrane helix</keyword>
<feature type="transmembrane region" description="Helical" evidence="7">
    <location>
        <begin position="349"/>
        <end position="367"/>
    </location>
</feature>
<feature type="transmembrane region" description="Helical" evidence="7">
    <location>
        <begin position="373"/>
        <end position="389"/>
    </location>
</feature>
<evidence type="ECO:0000259" key="8">
    <source>
        <dbReference type="PROSITE" id="PS50850"/>
    </source>
</evidence>
<evidence type="ECO:0000313" key="10">
    <source>
        <dbReference type="Proteomes" id="UP000237319"/>
    </source>
</evidence>
<reference evidence="9 10" key="1">
    <citation type="submission" date="2017-11" db="EMBL/GenBank/DDBJ databases">
        <title>Genome sequence of Lysinibacillus sphaericus, a lignin-degrading bacteria isolated from municipal solid waste soil.</title>
        <authorList>
            <person name="Persinoti G.F."/>
            <person name="Paixao D.A."/>
            <person name="Bugg T.D."/>
            <person name="Squina F.M."/>
        </authorList>
    </citation>
    <scope>NUCLEOTIDE SEQUENCE [LARGE SCALE GENOMIC DNA]</scope>
    <source>
        <strain evidence="9 10">A1</strain>
    </source>
</reference>
<dbReference type="Pfam" id="PF07690">
    <property type="entry name" value="MFS_1"/>
    <property type="match status" value="1"/>
</dbReference>
<evidence type="ECO:0000313" key="9">
    <source>
        <dbReference type="EMBL" id="POZ56946.1"/>
    </source>
</evidence>
<evidence type="ECO:0000256" key="4">
    <source>
        <dbReference type="ARBA" id="ARBA00022692"/>
    </source>
</evidence>
<feature type="domain" description="Major facilitator superfamily (MFS) profile" evidence="8">
    <location>
        <begin position="218"/>
        <end position="396"/>
    </location>
</feature>
<name>A0A2S5D1J0_LYSSH</name>
<evidence type="ECO:0000256" key="2">
    <source>
        <dbReference type="ARBA" id="ARBA00022448"/>
    </source>
</evidence>
<comment type="caution">
    <text evidence="9">The sequence shown here is derived from an EMBL/GenBank/DDBJ whole genome shotgun (WGS) entry which is preliminary data.</text>
</comment>
<feature type="transmembrane region" description="Helical" evidence="7">
    <location>
        <begin position="104"/>
        <end position="120"/>
    </location>
</feature>
<feature type="transmembrane region" description="Helical" evidence="7">
    <location>
        <begin position="306"/>
        <end position="328"/>
    </location>
</feature>
<dbReference type="Gene3D" id="1.20.1250.20">
    <property type="entry name" value="MFS general substrate transporter like domains"/>
    <property type="match status" value="1"/>
</dbReference>
<keyword evidence="6 7" id="KW-0472">Membrane</keyword>
<feature type="transmembrane region" description="Helical" evidence="7">
    <location>
        <begin position="14"/>
        <end position="39"/>
    </location>
</feature>
<evidence type="ECO:0000256" key="3">
    <source>
        <dbReference type="ARBA" id="ARBA00022475"/>
    </source>
</evidence>
<accession>A0A2S5D1J0</accession>
<evidence type="ECO:0000256" key="5">
    <source>
        <dbReference type="ARBA" id="ARBA00022989"/>
    </source>
</evidence>
<feature type="transmembrane region" description="Helical" evidence="7">
    <location>
        <begin position="141"/>
        <end position="165"/>
    </location>
</feature>
<feature type="transmembrane region" description="Helical" evidence="7">
    <location>
        <begin position="51"/>
        <end position="71"/>
    </location>
</feature>
<gene>
    <name evidence="9" type="primary">entS_2</name>
    <name evidence="9" type="ORF">LYSIN_01729</name>
</gene>
<dbReference type="GO" id="GO:0005886">
    <property type="term" value="C:plasma membrane"/>
    <property type="evidence" value="ECO:0007669"/>
    <property type="project" value="UniProtKB-SubCell"/>
</dbReference>
<sequence>MVVKSDSIWNNKQFLHLWLGNTIANLTLRTYSLVLPIYIYEKTKSSVYMSLMKAIEILPTILFGMLIGVIIDRYSKKNIMIFSILTQLLVLINIMYFINNSVMIVYILGFIFYLCIYIFRNSYHVTLKFIVSNDHLRSANAAISFMSIIVDIVGPSIAGMLIVYLGIKNSLLIPILGYLFLFINVLALKIPKAKSIKKSKSFKLDIKEGWQALVQNNRLWTITLIVMAFNFASSLIGGILIFYLLNDLSIYKGSIGLILAVLALGGVIASVFSGYIAKLFTQNEIFKYSITLATIAPFILFIFNSWYFLCIGIIIFEFAVAIFSINYLTLRQSSTPEHLLGRVTGTSSMLMKVTVPIAYLISGFLASNIEVKYIFLLVGLFLILVNLYIKISVRIY</sequence>
<organism evidence="9 10">
    <name type="scientific">Lysinibacillus sphaericus</name>
    <name type="common">Bacillus sphaericus</name>
    <dbReference type="NCBI Taxonomy" id="1421"/>
    <lineage>
        <taxon>Bacteria</taxon>
        <taxon>Bacillati</taxon>
        <taxon>Bacillota</taxon>
        <taxon>Bacilli</taxon>
        <taxon>Bacillales</taxon>
        <taxon>Bacillaceae</taxon>
        <taxon>Lysinibacillus</taxon>
    </lineage>
</organism>
<feature type="transmembrane region" description="Helical" evidence="7">
    <location>
        <begin position="78"/>
        <end position="98"/>
    </location>
</feature>
<protein>
    <submittedName>
        <fullName evidence="9">Enterobactin exporter EntS</fullName>
    </submittedName>
</protein>
<dbReference type="PANTHER" id="PTHR43266">
    <property type="entry name" value="MACROLIDE-EFFLUX PROTEIN"/>
    <property type="match status" value="1"/>
</dbReference>
<keyword evidence="10" id="KW-1185">Reference proteome</keyword>
<dbReference type="InterPro" id="IPR036259">
    <property type="entry name" value="MFS_trans_sf"/>
</dbReference>
<evidence type="ECO:0000256" key="1">
    <source>
        <dbReference type="ARBA" id="ARBA00004651"/>
    </source>
</evidence>
<comment type="subcellular location">
    <subcellularLocation>
        <location evidence="1">Cell membrane</location>
        <topology evidence="1">Multi-pass membrane protein</topology>
    </subcellularLocation>
</comment>
<keyword evidence="3" id="KW-1003">Cell membrane</keyword>
<feature type="transmembrane region" description="Helical" evidence="7">
    <location>
        <begin position="171"/>
        <end position="190"/>
    </location>
</feature>
<dbReference type="SUPFAM" id="SSF103473">
    <property type="entry name" value="MFS general substrate transporter"/>
    <property type="match status" value="1"/>
</dbReference>
<dbReference type="EMBL" id="PGLV01000001">
    <property type="protein sequence ID" value="POZ56946.1"/>
    <property type="molecule type" value="Genomic_DNA"/>
</dbReference>
<evidence type="ECO:0000256" key="6">
    <source>
        <dbReference type="ARBA" id="ARBA00023136"/>
    </source>
</evidence>
<keyword evidence="4 7" id="KW-0812">Transmembrane</keyword>
<feature type="transmembrane region" description="Helical" evidence="7">
    <location>
        <begin position="284"/>
        <end position="300"/>
    </location>
</feature>
<keyword evidence="2" id="KW-0813">Transport</keyword>